<name>A0A6L3YPI0_9HYPH</name>
<reference evidence="1 2" key="1">
    <citation type="submission" date="2019-09" db="EMBL/GenBank/DDBJ databases">
        <title>Taxonomic organization of the family Brucellaceae based on a phylogenomic approach.</title>
        <authorList>
            <person name="Leclercq S."/>
            <person name="Cloeckaert A."/>
            <person name="Zygmunt M.S."/>
        </authorList>
    </citation>
    <scope>NUCLEOTIDE SEQUENCE [LARGE SCALE GENOMIC DNA]</scope>
    <source>
        <strain evidence="1 2">WS1830</strain>
    </source>
</reference>
<dbReference type="EMBL" id="WBVX01000012">
    <property type="protein sequence ID" value="KAB2684922.1"/>
    <property type="molecule type" value="Genomic_DNA"/>
</dbReference>
<accession>A0A6L3YPI0</accession>
<evidence type="ECO:0000313" key="1">
    <source>
        <dbReference type="EMBL" id="KAB2684922.1"/>
    </source>
</evidence>
<proteinExistence type="predicted"/>
<sequence length="88" mass="9761">MTAKAERMASLPSSLPPFGVGRLKAAALFDISPSLFDRLVESRQLPQPRLLGGRLVWDVSELGDAWRSLPHRLEDIDGFTTTGNPWDE</sequence>
<dbReference type="Proteomes" id="UP000481643">
    <property type="component" value="Unassembled WGS sequence"/>
</dbReference>
<dbReference type="RefSeq" id="WP_151651928.1">
    <property type="nucleotide sequence ID" value="NZ_WBVX01000012.1"/>
</dbReference>
<evidence type="ECO:0000313" key="2">
    <source>
        <dbReference type="Proteomes" id="UP000481643"/>
    </source>
</evidence>
<organism evidence="1 2">
    <name type="scientific">Brucella tritici</name>
    <dbReference type="NCBI Taxonomy" id="94626"/>
    <lineage>
        <taxon>Bacteria</taxon>
        <taxon>Pseudomonadati</taxon>
        <taxon>Pseudomonadota</taxon>
        <taxon>Alphaproteobacteria</taxon>
        <taxon>Hyphomicrobiales</taxon>
        <taxon>Brucellaceae</taxon>
        <taxon>Brucella/Ochrobactrum group</taxon>
        <taxon>Brucella</taxon>
    </lineage>
</organism>
<dbReference type="AlphaFoldDB" id="A0A6L3YPI0"/>
<gene>
    <name evidence="1" type="ORF">F9L08_12905</name>
</gene>
<comment type="caution">
    <text evidence="1">The sequence shown here is derived from an EMBL/GenBank/DDBJ whole genome shotgun (WGS) entry which is preliminary data.</text>
</comment>
<protein>
    <submittedName>
        <fullName evidence="1">Uncharacterized protein</fullName>
    </submittedName>
</protein>